<proteinExistence type="predicted"/>
<feature type="signal peptide" evidence="1">
    <location>
        <begin position="1"/>
        <end position="27"/>
    </location>
</feature>
<organism evidence="2 3">
    <name type="scientific">Granulosicoccus antarcticus IMCC3135</name>
    <dbReference type="NCBI Taxonomy" id="1192854"/>
    <lineage>
        <taxon>Bacteria</taxon>
        <taxon>Pseudomonadati</taxon>
        <taxon>Pseudomonadota</taxon>
        <taxon>Gammaproteobacteria</taxon>
        <taxon>Chromatiales</taxon>
        <taxon>Granulosicoccaceae</taxon>
        <taxon>Granulosicoccus</taxon>
    </lineage>
</organism>
<reference evidence="2 3" key="1">
    <citation type="submission" date="2016-12" db="EMBL/GenBank/DDBJ databases">
        <authorList>
            <person name="Song W.-J."/>
            <person name="Kurnit D.M."/>
        </authorList>
    </citation>
    <scope>NUCLEOTIDE SEQUENCE [LARGE SCALE GENOMIC DNA]</scope>
    <source>
        <strain evidence="2 3">IMCC3135</strain>
    </source>
</reference>
<dbReference type="OrthoDB" id="5318791at2"/>
<sequence length="395" mass="43368">MFLVSAFRTSLLLAGILVSIVSSAAIAEGTVRLNFGVYSSNKPSAMVKVYRPILRELEENMTRRLGQEVDIRMQIAKDYDQGISHLINGRVDFSAFGPASYLEAKRMNKDISILAIENVNNSKVVYGIIAVNQHSPISDIKELRGKSFAFGDEGSTIGRFLSQLELEQAGIRAGDLNRYEYLGRHDKVGTAVGAGSFDAGALNEKTFKKLVEAGEPIRELVRFPNVTKPWIARSGLDPKILVALRESLLEVNDKKTLAALKIDGFLDGDDSDYKVIRKAMGNNQAFFAERDDEAIHNAALARPDMSKIEPALHAAIDVNSQDIDMSNLVNITHTTNSTLITHANGGPDDHFVTLNISLPRTLFEPRDDKQAHRVVINLTIPETEADSTSNPANGH</sequence>
<protein>
    <submittedName>
        <fullName evidence="2">Phosphate-import protein PhnD</fullName>
    </submittedName>
</protein>
<dbReference type="Gene3D" id="3.40.190.10">
    <property type="entry name" value="Periplasmic binding protein-like II"/>
    <property type="match status" value="2"/>
</dbReference>
<keyword evidence="3" id="KW-1185">Reference proteome</keyword>
<dbReference type="EMBL" id="CP018632">
    <property type="protein sequence ID" value="ASJ70171.1"/>
    <property type="molecule type" value="Genomic_DNA"/>
</dbReference>
<evidence type="ECO:0000313" key="2">
    <source>
        <dbReference type="EMBL" id="ASJ70171.1"/>
    </source>
</evidence>
<dbReference type="Proteomes" id="UP000250079">
    <property type="component" value="Chromosome"/>
</dbReference>
<gene>
    <name evidence="2" type="primary">phnD_1</name>
    <name evidence="2" type="ORF">IMCC3135_00200</name>
</gene>
<feature type="chain" id="PRO_5016247112" evidence="1">
    <location>
        <begin position="28"/>
        <end position="395"/>
    </location>
</feature>
<dbReference type="KEGG" id="gai:IMCC3135_00200"/>
<dbReference type="PANTHER" id="PTHR35841:SF1">
    <property type="entry name" value="PHOSPHONATES-BINDING PERIPLASMIC PROTEIN"/>
    <property type="match status" value="1"/>
</dbReference>
<dbReference type="Pfam" id="PF12974">
    <property type="entry name" value="Phosphonate-bd"/>
    <property type="match status" value="1"/>
</dbReference>
<accession>A0A2Z2NJC6</accession>
<dbReference type="RefSeq" id="WP_088915737.1">
    <property type="nucleotide sequence ID" value="NZ_CP018632.1"/>
</dbReference>
<keyword evidence="1" id="KW-0732">Signal</keyword>
<name>A0A2Z2NJC6_9GAMM</name>
<dbReference type="SUPFAM" id="SSF53850">
    <property type="entry name" value="Periplasmic binding protein-like II"/>
    <property type="match status" value="1"/>
</dbReference>
<dbReference type="AlphaFoldDB" id="A0A2Z2NJC6"/>
<evidence type="ECO:0000256" key="1">
    <source>
        <dbReference type="SAM" id="SignalP"/>
    </source>
</evidence>
<evidence type="ECO:0000313" key="3">
    <source>
        <dbReference type="Proteomes" id="UP000250079"/>
    </source>
</evidence>
<dbReference type="PANTHER" id="PTHR35841">
    <property type="entry name" value="PHOSPHONATES-BINDING PERIPLASMIC PROTEIN"/>
    <property type="match status" value="1"/>
</dbReference>